<dbReference type="AlphaFoldDB" id="A0A3Q3RU31"/>
<proteinExistence type="inferred from homology"/>
<evidence type="ECO:0000256" key="3">
    <source>
        <dbReference type="ARBA" id="ARBA00008295"/>
    </source>
</evidence>
<organism evidence="12 13">
    <name type="scientific">Mastacembelus armatus</name>
    <name type="common">zig-zag eel</name>
    <dbReference type="NCBI Taxonomy" id="205130"/>
    <lineage>
        <taxon>Eukaryota</taxon>
        <taxon>Metazoa</taxon>
        <taxon>Chordata</taxon>
        <taxon>Craniata</taxon>
        <taxon>Vertebrata</taxon>
        <taxon>Euteleostomi</taxon>
        <taxon>Actinopterygii</taxon>
        <taxon>Neopterygii</taxon>
        <taxon>Teleostei</taxon>
        <taxon>Neoteleostei</taxon>
        <taxon>Acanthomorphata</taxon>
        <taxon>Anabantaria</taxon>
        <taxon>Synbranchiformes</taxon>
        <taxon>Mastacembelidae</taxon>
        <taxon>Mastacembelus</taxon>
    </lineage>
</organism>
<protein>
    <submittedName>
        <fullName evidence="12">Claudin 5b</fullName>
    </submittedName>
</protein>
<dbReference type="Ensembl" id="ENSMAMT00000010224.2">
    <property type="protein sequence ID" value="ENSMAMP00000009970.2"/>
    <property type="gene ID" value="ENSMAMG00000006724.2"/>
</dbReference>
<dbReference type="PANTHER" id="PTHR12002">
    <property type="entry name" value="CLAUDIN"/>
    <property type="match status" value="1"/>
</dbReference>
<evidence type="ECO:0000313" key="12">
    <source>
        <dbReference type="Ensembl" id="ENSMAMP00000009970.2"/>
    </source>
</evidence>
<feature type="signal peptide" evidence="11">
    <location>
        <begin position="1"/>
        <end position="19"/>
    </location>
</feature>
<keyword evidence="4" id="KW-0796">Tight junction</keyword>
<feature type="transmembrane region" description="Helical" evidence="10">
    <location>
        <begin position="170"/>
        <end position="190"/>
    </location>
</feature>
<dbReference type="GO" id="GO:0005198">
    <property type="term" value="F:structural molecule activity"/>
    <property type="evidence" value="ECO:0007669"/>
    <property type="project" value="InterPro"/>
</dbReference>
<evidence type="ECO:0000256" key="1">
    <source>
        <dbReference type="ARBA" id="ARBA00004435"/>
    </source>
</evidence>
<comment type="similarity">
    <text evidence="3">Belongs to the claudin family.</text>
</comment>
<dbReference type="GO" id="GO:0005886">
    <property type="term" value="C:plasma membrane"/>
    <property type="evidence" value="ECO:0007669"/>
    <property type="project" value="UniProtKB-SubCell"/>
</dbReference>
<keyword evidence="6 10" id="KW-0812">Transmembrane</keyword>
<dbReference type="PRINTS" id="PR01077">
    <property type="entry name" value="CLAUDIN"/>
</dbReference>
<reference evidence="12" key="1">
    <citation type="submission" date="2025-08" db="UniProtKB">
        <authorList>
            <consortium name="Ensembl"/>
        </authorList>
    </citation>
    <scope>IDENTIFICATION</scope>
</reference>
<keyword evidence="9 10" id="KW-0472">Membrane</keyword>
<dbReference type="GO" id="GO:0005923">
    <property type="term" value="C:bicellular tight junction"/>
    <property type="evidence" value="ECO:0007669"/>
    <property type="project" value="UniProtKB-SubCell"/>
</dbReference>
<evidence type="ECO:0000256" key="7">
    <source>
        <dbReference type="ARBA" id="ARBA00022949"/>
    </source>
</evidence>
<feature type="transmembrane region" description="Helical" evidence="10">
    <location>
        <begin position="210"/>
        <end position="236"/>
    </location>
</feature>
<evidence type="ECO:0000256" key="4">
    <source>
        <dbReference type="ARBA" id="ARBA00022427"/>
    </source>
</evidence>
<dbReference type="STRING" id="205130.ENSMAMP00000009970"/>
<dbReference type="Proteomes" id="UP000261640">
    <property type="component" value="Unplaced"/>
</dbReference>
<dbReference type="Pfam" id="PF00822">
    <property type="entry name" value="PMP22_Claudin"/>
    <property type="match status" value="1"/>
</dbReference>
<dbReference type="InterPro" id="IPR006187">
    <property type="entry name" value="Claudin"/>
</dbReference>
<feature type="transmembrane region" description="Helical" evidence="10">
    <location>
        <begin position="88"/>
        <end position="115"/>
    </location>
</feature>
<dbReference type="Gene3D" id="1.20.140.150">
    <property type="match status" value="1"/>
</dbReference>
<evidence type="ECO:0000256" key="5">
    <source>
        <dbReference type="ARBA" id="ARBA00022475"/>
    </source>
</evidence>
<dbReference type="FunFam" id="1.20.140.150:FF:000001">
    <property type="entry name" value="Claudin"/>
    <property type="match status" value="1"/>
</dbReference>
<evidence type="ECO:0000256" key="2">
    <source>
        <dbReference type="ARBA" id="ARBA00004651"/>
    </source>
</evidence>
<dbReference type="InterPro" id="IPR004031">
    <property type="entry name" value="PMP22/EMP/MP20/Claudin"/>
</dbReference>
<dbReference type="InParanoid" id="A0A3Q3RU31"/>
<accession>A0A3Q3RU31</accession>
<evidence type="ECO:0000256" key="11">
    <source>
        <dbReference type="SAM" id="SignalP"/>
    </source>
</evidence>
<dbReference type="InterPro" id="IPR017974">
    <property type="entry name" value="Claudin_CS"/>
</dbReference>
<dbReference type="PROSITE" id="PS01346">
    <property type="entry name" value="CLAUDIN"/>
    <property type="match status" value="1"/>
</dbReference>
<keyword evidence="8 10" id="KW-1133">Transmembrane helix</keyword>
<dbReference type="GeneTree" id="ENSGT00940000161769"/>
<keyword evidence="7" id="KW-0965">Cell junction</keyword>
<evidence type="ECO:0000256" key="6">
    <source>
        <dbReference type="ARBA" id="ARBA00022692"/>
    </source>
</evidence>
<sequence length="303" mass="32809">MTQHALLLVPRLLLSQSRAGRVGYVSSPQTERLSRESTWSRKTLRGQWSVSTWPPGSPPGFLWVFSEPESGSAEHDAGWRPYCVQSGAMLAVCLELLGLALCVTGSLLVMVACGLPMWKVTAFIDTNIVVAQSIWDGLWMSCVVQSTGQMQCKFHDSVLALTHDLQTARALTVTSAVLAVLGLTVTVAGAQCTNCIMDEVVKARVVNVGGAIHIISALFMLVPLCWMANNIIVDFYDPQVPPSKKREIGAAIYVGWAATALLLLGGTLLCCSFSQMVRGSYPIKYPTTKTIAVSGDFDKNHYV</sequence>
<reference evidence="12" key="2">
    <citation type="submission" date="2025-09" db="UniProtKB">
        <authorList>
            <consortium name="Ensembl"/>
        </authorList>
    </citation>
    <scope>IDENTIFICATION</scope>
</reference>
<evidence type="ECO:0000256" key="8">
    <source>
        <dbReference type="ARBA" id="ARBA00022989"/>
    </source>
</evidence>
<evidence type="ECO:0000256" key="10">
    <source>
        <dbReference type="SAM" id="Phobius"/>
    </source>
</evidence>
<comment type="subcellular location">
    <subcellularLocation>
        <location evidence="1">Cell junction</location>
        <location evidence="1">Tight junction</location>
    </subcellularLocation>
    <subcellularLocation>
        <location evidence="2">Cell membrane</location>
        <topology evidence="2">Multi-pass membrane protein</topology>
    </subcellularLocation>
</comment>
<keyword evidence="13" id="KW-1185">Reference proteome</keyword>
<keyword evidence="11" id="KW-0732">Signal</keyword>
<feature type="transmembrane region" description="Helical" evidence="10">
    <location>
        <begin position="248"/>
        <end position="269"/>
    </location>
</feature>
<keyword evidence="5" id="KW-1003">Cell membrane</keyword>
<evidence type="ECO:0000256" key="9">
    <source>
        <dbReference type="ARBA" id="ARBA00023136"/>
    </source>
</evidence>
<name>A0A3Q3RU31_9TELE</name>
<evidence type="ECO:0000313" key="13">
    <source>
        <dbReference type="Proteomes" id="UP000261640"/>
    </source>
</evidence>
<feature type="chain" id="PRO_5031527614" evidence="11">
    <location>
        <begin position="20"/>
        <end position="303"/>
    </location>
</feature>